<proteinExistence type="predicted"/>
<name>A0ABR2ZDL6_9AGAR</name>
<evidence type="ECO:0000313" key="1">
    <source>
        <dbReference type="EMBL" id="KAL0059762.1"/>
    </source>
</evidence>
<reference evidence="1 2" key="1">
    <citation type="submission" date="2024-05" db="EMBL/GenBank/DDBJ databases">
        <title>A draft genome resource for the thread blight pathogen Marasmius tenuissimus strain MS-2.</title>
        <authorList>
            <person name="Yulfo-Soto G.E."/>
            <person name="Baruah I.K."/>
            <person name="Amoako-Attah I."/>
            <person name="Bukari Y."/>
            <person name="Meinhardt L.W."/>
            <person name="Bailey B.A."/>
            <person name="Cohen S.P."/>
        </authorList>
    </citation>
    <scope>NUCLEOTIDE SEQUENCE [LARGE SCALE GENOMIC DNA]</scope>
    <source>
        <strain evidence="1 2">MS-2</strain>
    </source>
</reference>
<accession>A0ABR2ZDL6</accession>
<dbReference type="EMBL" id="JBBXMP010000208">
    <property type="protein sequence ID" value="KAL0059762.1"/>
    <property type="molecule type" value="Genomic_DNA"/>
</dbReference>
<comment type="caution">
    <text evidence="1">The sequence shown here is derived from an EMBL/GenBank/DDBJ whole genome shotgun (WGS) entry which is preliminary data.</text>
</comment>
<evidence type="ECO:0008006" key="3">
    <source>
        <dbReference type="Google" id="ProtNLM"/>
    </source>
</evidence>
<dbReference type="Proteomes" id="UP001437256">
    <property type="component" value="Unassembled WGS sequence"/>
</dbReference>
<gene>
    <name evidence="1" type="ORF">AAF712_013488</name>
</gene>
<organism evidence="1 2">
    <name type="scientific">Marasmius tenuissimus</name>
    <dbReference type="NCBI Taxonomy" id="585030"/>
    <lineage>
        <taxon>Eukaryota</taxon>
        <taxon>Fungi</taxon>
        <taxon>Dikarya</taxon>
        <taxon>Basidiomycota</taxon>
        <taxon>Agaricomycotina</taxon>
        <taxon>Agaricomycetes</taxon>
        <taxon>Agaricomycetidae</taxon>
        <taxon>Agaricales</taxon>
        <taxon>Marasmiineae</taxon>
        <taxon>Marasmiaceae</taxon>
        <taxon>Marasmius</taxon>
    </lineage>
</organism>
<sequence length="401" mass="45296">MAMDIDPPLDQVGPAVEDYADCIGTITDYCTRWKSLSLCHIIPSVMKQFHRLSSKNLPLLEAFRDVGAPFNWPPSFDQSQTTFLQIVGNAPSLCKLQITIRAVTDFDPPIQWRQLRVLHIQVHFTLSDCVSLAQQVVESCPVLLECIISFFLTIHNQHQPSSALAQRKEWKHLRKLGISFSGGVDQTFYSTVFNIFESITTPVLTHLSLSSRTYSANDFENVYPRDNDLPFHNLIMRSQCPLKSLDLYIPFGAGLEQTLNGLASLTTLSLSSPAWDPFSGTNEHIPSHLDPVLQTLMSSEGSAPYPHIERLIFRRYPPQQAFALVDLIESRARSTRLRSFTVDFGDVFSNKTSNLVKSALESVESKQLDVRIEWNHRKPIPIGLDGPHIHVPQEDIDRFVL</sequence>
<keyword evidence="2" id="KW-1185">Reference proteome</keyword>
<evidence type="ECO:0000313" key="2">
    <source>
        <dbReference type="Proteomes" id="UP001437256"/>
    </source>
</evidence>
<protein>
    <recommendedName>
        <fullName evidence="3">F-box domain-containing protein</fullName>
    </recommendedName>
</protein>